<dbReference type="PANTHER" id="PTHR13800">
    <property type="entry name" value="TRANSIENT RECEPTOR POTENTIAL CATION CHANNEL, SUBFAMILY M, MEMBER 6"/>
    <property type="match status" value="1"/>
</dbReference>
<dbReference type="Pfam" id="PF12796">
    <property type="entry name" value="Ank_2"/>
    <property type="match status" value="2"/>
</dbReference>
<dbReference type="PROSITE" id="PS50088">
    <property type="entry name" value="ANK_REPEAT"/>
    <property type="match status" value="3"/>
</dbReference>
<dbReference type="Gene3D" id="1.25.40.20">
    <property type="entry name" value="Ankyrin repeat-containing domain"/>
    <property type="match status" value="1"/>
</dbReference>
<gene>
    <name evidence="9" type="ORF">BOX15_Mlig023207g1</name>
</gene>
<name>A0A267E6K7_9PLAT</name>
<dbReference type="PROSITE" id="PS50297">
    <property type="entry name" value="ANK_REP_REGION"/>
    <property type="match status" value="3"/>
</dbReference>
<dbReference type="SMART" id="SM00248">
    <property type="entry name" value="ANK"/>
    <property type="match status" value="5"/>
</dbReference>
<evidence type="ECO:0000313" key="10">
    <source>
        <dbReference type="Proteomes" id="UP000215902"/>
    </source>
</evidence>
<feature type="transmembrane region" description="Helical" evidence="7">
    <location>
        <begin position="786"/>
        <end position="805"/>
    </location>
</feature>
<dbReference type="SUPFAM" id="SSF48403">
    <property type="entry name" value="Ankyrin repeat"/>
    <property type="match status" value="1"/>
</dbReference>
<dbReference type="Proteomes" id="UP000215902">
    <property type="component" value="Unassembled WGS sequence"/>
</dbReference>
<evidence type="ECO:0000256" key="3">
    <source>
        <dbReference type="ARBA" id="ARBA00022989"/>
    </source>
</evidence>
<dbReference type="GO" id="GO:0030001">
    <property type="term" value="P:metal ion transport"/>
    <property type="evidence" value="ECO:0007669"/>
    <property type="project" value="TreeGrafter"/>
</dbReference>
<organism evidence="9 10">
    <name type="scientific">Macrostomum lignano</name>
    <dbReference type="NCBI Taxonomy" id="282301"/>
    <lineage>
        <taxon>Eukaryota</taxon>
        <taxon>Metazoa</taxon>
        <taxon>Spiralia</taxon>
        <taxon>Lophotrochozoa</taxon>
        <taxon>Platyhelminthes</taxon>
        <taxon>Rhabditophora</taxon>
        <taxon>Macrostomorpha</taxon>
        <taxon>Macrostomida</taxon>
        <taxon>Macrostomidae</taxon>
        <taxon>Macrostomum</taxon>
    </lineage>
</organism>
<dbReference type="InterPro" id="IPR036770">
    <property type="entry name" value="Ankyrin_rpt-contain_sf"/>
</dbReference>
<keyword evidence="2 7" id="KW-0812">Transmembrane</keyword>
<keyword evidence="4 7" id="KW-0472">Membrane</keyword>
<keyword evidence="5" id="KW-0040">ANK repeat</keyword>
<feature type="region of interest" description="Disordered" evidence="6">
    <location>
        <begin position="1"/>
        <end position="20"/>
    </location>
</feature>
<reference evidence="9 10" key="1">
    <citation type="submission" date="2017-06" db="EMBL/GenBank/DDBJ databases">
        <title>A platform for efficient transgenesis in Macrostomum lignano, a flatworm model organism for stem cell research.</title>
        <authorList>
            <person name="Berezikov E."/>
        </authorList>
    </citation>
    <scope>NUCLEOTIDE SEQUENCE [LARGE SCALE GENOMIC DNA]</scope>
    <source>
        <strain evidence="9">DV1</strain>
        <tissue evidence="9">Whole organism</tissue>
    </source>
</reference>
<evidence type="ECO:0000256" key="5">
    <source>
        <dbReference type="PROSITE-ProRule" id="PRU00023"/>
    </source>
</evidence>
<dbReference type="AlphaFoldDB" id="A0A267E6K7"/>
<evidence type="ECO:0000256" key="2">
    <source>
        <dbReference type="ARBA" id="ARBA00022692"/>
    </source>
</evidence>
<feature type="repeat" description="ANK" evidence="5">
    <location>
        <begin position="244"/>
        <end position="276"/>
    </location>
</feature>
<dbReference type="InterPro" id="IPR050927">
    <property type="entry name" value="TRPM"/>
</dbReference>
<feature type="transmembrane region" description="Helical" evidence="7">
    <location>
        <begin position="652"/>
        <end position="672"/>
    </location>
</feature>
<comment type="subcellular location">
    <subcellularLocation>
        <location evidence="1">Membrane</location>
        <topology evidence="1">Multi-pass membrane protein</topology>
    </subcellularLocation>
</comment>
<dbReference type="InterPro" id="IPR057366">
    <property type="entry name" value="TRPM-like"/>
</dbReference>
<feature type="repeat" description="ANK" evidence="5">
    <location>
        <begin position="177"/>
        <end position="209"/>
    </location>
</feature>
<feature type="transmembrane region" description="Helical" evidence="7">
    <location>
        <begin position="999"/>
        <end position="1021"/>
    </location>
</feature>
<feature type="transmembrane region" description="Helical" evidence="7">
    <location>
        <begin position="826"/>
        <end position="848"/>
    </location>
</feature>
<feature type="region of interest" description="Disordered" evidence="6">
    <location>
        <begin position="34"/>
        <end position="69"/>
    </location>
</feature>
<dbReference type="GO" id="GO:0005886">
    <property type="term" value="C:plasma membrane"/>
    <property type="evidence" value="ECO:0007669"/>
    <property type="project" value="TreeGrafter"/>
</dbReference>
<proteinExistence type="predicted"/>
<evidence type="ECO:0000313" key="9">
    <source>
        <dbReference type="EMBL" id="PAA57148.1"/>
    </source>
</evidence>
<feature type="repeat" description="ANK" evidence="5">
    <location>
        <begin position="143"/>
        <end position="176"/>
    </location>
</feature>
<keyword evidence="3 7" id="KW-1133">Transmembrane helix</keyword>
<dbReference type="Pfam" id="PF25508">
    <property type="entry name" value="TRPM2"/>
    <property type="match status" value="1"/>
</dbReference>
<evidence type="ECO:0000259" key="8">
    <source>
        <dbReference type="Pfam" id="PF25508"/>
    </source>
</evidence>
<feature type="transmembrane region" description="Helical" evidence="7">
    <location>
        <begin position="908"/>
        <end position="930"/>
    </location>
</feature>
<accession>A0A267E6K7</accession>
<dbReference type="EMBL" id="NIVC01002524">
    <property type="protein sequence ID" value="PAA57148.1"/>
    <property type="molecule type" value="Genomic_DNA"/>
</dbReference>
<sequence>MSSPPESQDKGFFGSKKKTNKKLGFGNLRLFGTRLTTKRRDSTAPQVTEDRPEADDREPETERADSDAVIQPVETQPNIAELLYQAIMDDDIEALKRFANPKVIDLELHEAMRLSDVAAALSKIKLLEIALDQGAEINRPNTAGFIPIHYALSGPDVAGTVAFLLEQGANPNVALPTGDYLLHKACSDSSTVLLELLLSHGADASLVDQAQLTPLHRACINDLQEHAGLVLGAAPELINAQDADGKTPLHIAVANQNITLMKLLLDHGATVDRETTDGRTAIDVMMSNKNRGTLRELIRHFTDRVSSDTKVTKPQDLYRSRGFQEFLCLLQLIDSESRRCYYNTVGDPAEEMKLVDELLDLDEENLQDVIEFQTILMAALKTNAIHRYSENREIIDTIAIFTTKYILFREDISALNDVMKCGVLWDRVSGFLEDHISTLYNNTNRDASIISKQFYTCFMDSGTGTIGGKRQAFNLRKLNQRVAICIGMSPPSAGDDVRESGKDTLQINNPVETLAVWSILTGRFNLTLAFLRKTQFEIVPLCVLSAGILRKLNTVLEIDALQLPAVTDLADQCERVACDALTKAVQVDMSEDKWVTYQYLLQSMPEFGNLSCIHLAANCQCDSFLRLDVCQKAMDITWQRFLCNMNPWLREFAVIMGIIPMNPLLAILLYAYDGGRASSRVEQQQPQLKQKQKQNDATIQGSMGSNESFALHEDTGPATTMFDNDFSGERIFGSRKSVKAKLQIFIGLLYCFYHIPSVKFRYFTMSHVTLILIMSYTVLIDFNWTISPLEVCAYIIALGFIIEELRELGLSLWHDSFHEYGSNKWNIVDGFACLFMITAFILRLTMALREETPETFTELFENHVWFCARFFYGLACLLMWVKLLNIARVNAYFGPKLTMMSTMIIKDLLPFLYILFIYLFGFGIFMTSLMHPNGFFAYNPNQLSMSEVIRHVLHICFYSMFGEYHLDQMTGSECAQVFEARQNTSLNCPHPDAVFVVPYILLPIYIIITTILLLSLIVALFSKTIDEIDSNSRALWQFERFAFVNEYENYSALSPPLNILDVLRELLVTGLGRWAPSSPVRVKMDLFDPDVLVHYLINQAIGLRNDRTRLGLMVGEDVGHEASALGHPAPLRTG</sequence>
<evidence type="ECO:0000256" key="6">
    <source>
        <dbReference type="SAM" id="MobiDB-lite"/>
    </source>
</evidence>
<dbReference type="OrthoDB" id="194358at2759"/>
<dbReference type="PANTHER" id="PTHR13800:SF1">
    <property type="entry name" value="TRANSIENT RECEPTOR POTENTIAL CATION CHANNEL TRPM"/>
    <property type="match status" value="1"/>
</dbReference>
<evidence type="ECO:0000256" key="1">
    <source>
        <dbReference type="ARBA" id="ARBA00004141"/>
    </source>
</evidence>
<protein>
    <recommendedName>
        <fullName evidence="8">TRPM-like domain-containing protein</fullName>
    </recommendedName>
</protein>
<evidence type="ECO:0000256" key="7">
    <source>
        <dbReference type="SAM" id="Phobius"/>
    </source>
</evidence>
<dbReference type="GO" id="GO:0005261">
    <property type="term" value="F:monoatomic cation channel activity"/>
    <property type="evidence" value="ECO:0007669"/>
    <property type="project" value="TreeGrafter"/>
</dbReference>
<feature type="domain" description="TRPM-like" evidence="8">
    <location>
        <begin position="500"/>
        <end position="625"/>
    </location>
</feature>
<feature type="transmembrane region" description="Helical" evidence="7">
    <location>
        <begin position="868"/>
        <end position="887"/>
    </location>
</feature>
<comment type="caution">
    <text evidence="9">The sequence shown here is derived from an EMBL/GenBank/DDBJ whole genome shotgun (WGS) entry which is preliminary data.</text>
</comment>
<dbReference type="InterPro" id="IPR002110">
    <property type="entry name" value="Ankyrin_rpt"/>
</dbReference>
<evidence type="ECO:0000256" key="4">
    <source>
        <dbReference type="ARBA" id="ARBA00023136"/>
    </source>
</evidence>
<keyword evidence="10" id="KW-1185">Reference proteome</keyword>